<reference evidence="1" key="2">
    <citation type="submission" date="2024-10" db="UniProtKB">
        <authorList>
            <consortium name="EnsemblProtists"/>
        </authorList>
    </citation>
    <scope>IDENTIFICATION</scope>
</reference>
<dbReference type="EnsemblProtists" id="EOD12893">
    <property type="protein sequence ID" value="EOD12893"/>
    <property type="gene ID" value="EMIHUDRAFT_213130"/>
</dbReference>
<dbReference type="RefSeq" id="XP_005765322.1">
    <property type="nucleotide sequence ID" value="XM_005765265.1"/>
</dbReference>
<dbReference type="Proteomes" id="UP000013827">
    <property type="component" value="Unassembled WGS sequence"/>
</dbReference>
<name>A0A0D3INQ8_EMIH1</name>
<dbReference type="GeneID" id="17258965"/>
<dbReference type="HOGENOM" id="CLU_2727555_0_0_1"/>
<sequence>MLRDGGDAGVLVHEEGRGCLVGNNVHSNATYGVAALNGGCPAASRNWLHGRRQGGLLVDDAGAGEYFRNEAA</sequence>
<dbReference type="AlphaFoldDB" id="A0A0D3INQ8"/>
<protein>
    <recommendedName>
        <fullName evidence="3">Right handed beta helix domain-containing protein</fullName>
    </recommendedName>
</protein>
<evidence type="ECO:0008006" key="3">
    <source>
        <dbReference type="Google" id="ProtNLM"/>
    </source>
</evidence>
<reference evidence="2" key="1">
    <citation type="journal article" date="2013" name="Nature">
        <title>Pan genome of the phytoplankton Emiliania underpins its global distribution.</title>
        <authorList>
            <person name="Read B.A."/>
            <person name="Kegel J."/>
            <person name="Klute M.J."/>
            <person name="Kuo A."/>
            <person name="Lefebvre S.C."/>
            <person name="Maumus F."/>
            <person name="Mayer C."/>
            <person name="Miller J."/>
            <person name="Monier A."/>
            <person name="Salamov A."/>
            <person name="Young J."/>
            <person name="Aguilar M."/>
            <person name="Claverie J.M."/>
            <person name="Frickenhaus S."/>
            <person name="Gonzalez K."/>
            <person name="Herman E.K."/>
            <person name="Lin Y.C."/>
            <person name="Napier J."/>
            <person name="Ogata H."/>
            <person name="Sarno A.F."/>
            <person name="Shmutz J."/>
            <person name="Schroeder D."/>
            <person name="de Vargas C."/>
            <person name="Verret F."/>
            <person name="von Dassow P."/>
            <person name="Valentin K."/>
            <person name="Van de Peer Y."/>
            <person name="Wheeler G."/>
            <person name="Dacks J.B."/>
            <person name="Delwiche C.F."/>
            <person name="Dyhrman S.T."/>
            <person name="Glockner G."/>
            <person name="John U."/>
            <person name="Richards T."/>
            <person name="Worden A.Z."/>
            <person name="Zhang X."/>
            <person name="Grigoriev I.V."/>
            <person name="Allen A.E."/>
            <person name="Bidle K."/>
            <person name="Borodovsky M."/>
            <person name="Bowler C."/>
            <person name="Brownlee C."/>
            <person name="Cock J.M."/>
            <person name="Elias M."/>
            <person name="Gladyshev V.N."/>
            <person name="Groth M."/>
            <person name="Guda C."/>
            <person name="Hadaegh A."/>
            <person name="Iglesias-Rodriguez M.D."/>
            <person name="Jenkins J."/>
            <person name="Jones B.M."/>
            <person name="Lawson T."/>
            <person name="Leese F."/>
            <person name="Lindquist E."/>
            <person name="Lobanov A."/>
            <person name="Lomsadze A."/>
            <person name="Malik S.B."/>
            <person name="Marsh M.E."/>
            <person name="Mackinder L."/>
            <person name="Mock T."/>
            <person name="Mueller-Roeber B."/>
            <person name="Pagarete A."/>
            <person name="Parker M."/>
            <person name="Probert I."/>
            <person name="Quesneville H."/>
            <person name="Raines C."/>
            <person name="Rensing S.A."/>
            <person name="Riano-Pachon D.M."/>
            <person name="Richier S."/>
            <person name="Rokitta S."/>
            <person name="Shiraiwa Y."/>
            <person name="Soanes D.M."/>
            <person name="van der Giezen M."/>
            <person name="Wahlund T.M."/>
            <person name="Williams B."/>
            <person name="Wilson W."/>
            <person name="Wolfe G."/>
            <person name="Wurch L.L."/>
        </authorList>
    </citation>
    <scope>NUCLEOTIDE SEQUENCE</scope>
</reference>
<accession>A0A0D3INQ8</accession>
<dbReference type="PaxDb" id="2903-EOD12893"/>
<evidence type="ECO:0000313" key="2">
    <source>
        <dbReference type="Proteomes" id="UP000013827"/>
    </source>
</evidence>
<proteinExistence type="predicted"/>
<dbReference type="KEGG" id="ehx:EMIHUDRAFT_213130"/>
<keyword evidence="2" id="KW-1185">Reference proteome</keyword>
<organism evidence="1 2">
    <name type="scientific">Emiliania huxleyi (strain CCMP1516)</name>
    <dbReference type="NCBI Taxonomy" id="280463"/>
    <lineage>
        <taxon>Eukaryota</taxon>
        <taxon>Haptista</taxon>
        <taxon>Haptophyta</taxon>
        <taxon>Prymnesiophyceae</taxon>
        <taxon>Isochrysidales</taxon>
        <taxon>Noelaerhabdaceae</taxon>
        <taxon>Emiliania</taxon>
    </lineage>
</organism>
<evidence type="ECO:0000313" key="1">
    <source>
        <dbReference type="EnsemblProtists" id="EOD12893"/>
    </source>
</evidence>